<dbReference type="KEGG" id="cmv:CMUST_09250"/>
<keyword evidence="2" id="KW-1185">Reference proteome</keyword>
<evidence type="ECO:0000313" key="1">
    <source>
        <dbReference type="EMBL" id="AKK06166.1"/>
    </source>
</evidence>
<dbReference type="PROSITE" id="PS51257">
    <property type="entry name" value="PROKAR_LIPOPROTEIN"/>
    <property type="match status" value="1"/>
</dbReference>
<gene>
    <name evidence="1" type="ORF">CMUST_09250</name>
</gene>
<dbReference type="RefSeq" id="WP_047262248.1">
    <property type="nucleotide sequence ID" value="NZ_CP011542.1"/>
</dbReference>
<reference evidence="1 2" key="1">
    <citation type="journal article" date="2015" name="Genome Announc.">
        <title>Complete Genome Sequence of the Type Strain Corynebacterium mustelae DSM 45274, Isolated from Various Tissues of a Male Ferret with Lethal Sepsis.</title>
        <authorList>
            <person name="Ruckert C."/>
            <person name="Eimer J."/>
            <person name="Winkler A."/>
            <person name="Tauch A."/>
        </authorList>
    </citation>
    <scope>NUCLEOTIDE SEQUENCE [LARGE SCALE GENOMIC DNA]</scope>
    <source>
        <strain evidence="1 2">DSM 45274</strain>
    </source>
</reference>
<evidence type="ECO:0000313" key="2">
    <source>
        <dbReference type="Proteomes" id="UP000035199"/>
    </source>
</evidence>
<evidence type="ECO:0008006" key="3">
    <source>
        <dbReference type="Google" id="ProtNLM"/>
    </source>
</evidence>
<dbReference type="PATRIC" id="fig|571915.4.peg.1960"/>
<accession>A0A0G3GYG4</accession>
<dbReference type="AlphaFoldDB" id="A0A0G3GYG4"/>
<organism evidence="1 2">
    <name type="scientific">Corynebacterium mustelae</name>
    <dbReference type="NCBI Taxonomy" id="571915"/>
    <lineage>
        <taxon>Bacteria</taxon>
        <taxon>Bacillati</taxon>
        <taxon>Actinomycetota</taxon>
        <taxon>Actinomycetes</taxon>
        <taxon>Mycobacteriales</taxon>
        <taxon>Corynebacteriaceae</taxon>
        <taxon>Corynebacterium</taxon>
    </lineage>
</organism>
<protein>
    <recommendedName>
        <fullName evidence="3">Lipoprotein</fullName>
    </recommendedName>
</protein>
<name>A0A0G3GYG4_9CORY</name>
<dbReference type="EMBL" id="CP011542">
    <property type="protein sequence ID" value="AKK06166.1"/>
    <property type="molecule type" value="Genomic_DNA"/>
</dbReference>
<dbReference type="STRING" id="571915.CMUST_09250"/>
<proteinExistence type="predicted"/>
<sequence>MRKQLLVFASIILTATSVSGCGLVPWLFHNPNSDIVTDDPDFVHDELTEEKPVEFRSIPGEAGGFDCYESHCAVNFNIIDLKFADSCEDLGIPSDSEEYSSTYNGNQLLIVEASLELDYDLSFEAENFSWDTEWAIKTTDGFTEILEPALDCVLDSRFDSDWGLDGRPGHKIKTTNMYTLPPNDGNIYLLHDTQKATWQWPLPAEKTIGLAPPPNTGYGNGPDFHVVTRHH</sequence>
<dbReference type="Proteomes" id="UP000035199">
    <property type="component" value="Chromosome"/>
</dbReference>
<reference evidence="2" key="2">
    <citation type="submission" date="2015-05" db="EMBL/GenBank/DDBJ databases">
        <title>Complete genome sequence of Corynebacterium mustelae DSM 45274, isolated from various tissues of a male ferret with lethal sepsis.</title>
        <authorList>
            <person name="Ruckert C."/>
            <person name="Albersmeier A."/>
            <person name="Winkler A."/>
            <person name="Tauch A."/>
        </authorList>
    </citation>
    <scope>NUCLEOTIDE SEQUENCE [LARGE SCALE GENOMIC DNA]</scope>
    <source>
        <strain evidence="2">DSM 45274</strain>
    </source>
</reference>